<keyword evidence="2" id="KW-1133">Transmembrane helix</keyword>
<evidence type="ECO:0000313" key="6">
    <source>
        <dbReference type="Proteomes" id="UP000032702"/>
    </source>
</evidence>
<dbReference type="STRING" id="378806.STAUR_0885"/>
<organism evidence="4 6">
    <name type="scientific">Stigmatella aurantiaca (strain DW4/3-1)</name>
    <dbReference type="NCBI Taxonomy" id="378806"/>
    <lineage>
        <taxon>Bacteria</taxon>
        <taxon>Pseudomonadati</taxon>
        <taxon>Myxococcota</taxon>
        <taxon>Myxococcia</taxon>
        <taxon>Myxococcales</taxon>
        <taxon>Cystobacterineae</taxon>
        <taxon>Archangiaceae</taxon>
        <taxon>Stigmatella</taxon>
    </lineage>
</organism>
<accession>Q096L5</accession>
<evidence type="ECO:0000256" key="2">
    <source>
        <dbReference type="SAM" id="Phobius"/>
    </source>
</evidence>
<evidence type="ECO:0000256" key="1">
    <source>
        <dbReference type="SAM" id="Coils"/>
    </source>
</evidence>
<reference evidence="4 6" key="1">
    <citation type="submission" date="2006-04" db="EMBL/GenBank/DDBJ databases">
        <authorList>
            <person name="Nierman W.C."/>
        </authorList>
    </citation>
    <scope>NUCLEOTIDE SEQUENCE [LARGE SCALE GENOMIC DNA]</scope>
    <source>
        <strain evidence="4 6">DW4/3-1</strain>
    </source>
</reference>
<evidence type="ECO:0000313" key="3">
    <source>
        <dbReference type="EMBL" id="ADO68689.1"/>
    </source>
</evidence>
<dbReference type="OrthoDB" id="5385226at2"/>
<keyword evidence="1" id="KW-0175">Coiled coil</keyword>
<dbReference type="HOGENOM" id="CLU_2317333_0_0_7"/>
<dbReference type="EMBL" id="AAMD01000029">
    <property type="protein sequence ID" value="EAU67672.1"/>
    <property type="molecule type" value="Genomic_DNA"/>
</dbReference>
<keyword evidence="2" id="KW-0812">Transmembrane</keyword>
<evidence type="ECO:0000313" key="5">
    <source>
        <dbReference type="Proteomes" id="UP000001351"/>
    </source>
</evidence>
<reference evidence="3 5" key="2">
    <citation type="journal article" date="2011" name="Mol. Biol. Evol.">
        <title>Comparative genomic analysis of fruiting body formation in Myxococcales.</title>
        <authorList>
            <person name="Huntley S."/>
            <person name="Hamann N."/>
            <person name="Wegener-Feldbrugge S."/>
            <person name="Treuner-Lange A."/>
            <person name="Kube M."/>
            <person name="Reinhardt R."/>
            <person name="Klages S."/>
            <person name="Muller R."/>
            <person name="Ronning C.M."/>
            <person name="Nierman W.C."/>
            <person name="Sogaard-Andersen L."/>
        </authorList>
    </citation>
    <scope>NUCLEOTIDE SEQUENCE [LARGE SCALE GENOMIC DNA]</scope>
    <source>
        <strain evidence="3 5">DW4/3-1</strain>
    </source>
</reference>
<dbReference type="Proteomes" id="UP000032702">
    <property type="component" value="Unassembled WGS sequence"/>
</dbReference>
<sequence length="99" mass="10364">MRAAALVLALLAASPGEHPEVLSVERGTLEVTDESAAVEVNGGCWLSEKRCVRTAAEIERLRAENESLREQAGDSKISVVLIAFVLGMGAGFAVAKAAK</sequence>
<keyword evidence="5" id="KW-1185">Reference proteome</keyword>
<proteinExistence type="predicted"/>
<name>Q096L5_STIAD</name>
<evidence type="ECO:0000313" key="4">
    <source>
        <dbReference type="EMBL" id="EAU67672.1"/>
    </source>
</evidence>
<feature type="transmembrane region" description="Helical" evidence="2">
    <location>
        <begin position="77"/>
        <end position="95"/>
    </location>
</feature>
<dbReference type="Proteomes" id="UP000001351">
    <property type="component" value="Chromosome"/>
</dbReference>
<protein>
    <submittedName>
        <fullName evidence="3">Conserved uncharacterized protein</fullName>
    </submittedName>
</protein>
<feature type="coiled-coil region" evidence="1">
    <location>
        <begin position="51"/>
        <end position="78"/>
    </location>
</feature>
<dbReference type="KEGG" id="sur:STAUR_0885"/>
<dbReference type="AlphaFoldDB" id="Q096L5"/>
<dbReference type="EMBL" id="CP002271">
    <property type="protein sequence ID" value="ADO68689.1"/>
    <property type="molecule type" value="Genomic_DNA"/>
</dbReference>
<keyword evidence="2" id="KW-0472">Membrane</keyword>
<gene>
    <name evidence="3" type="ordered locus">STAUR_0885</name>
    <name evidence="4" type="ORF">STIAU_0593</name>
</gene>